<keyword evidence="3" id="KW-1185">Reference proteome</keyword>
<feature type="compositionally biased region" description="Basic and acidic residues" evidence="1">
    <location>
        <begin position="114"/>
        <end position="141"/>
    </location>
</feature>
<protein>
    <recommendedName>
        <fullName evidence="4">DUF1771 domain-containing protein</fullName>
    </recommendedName>
</protein>
<feature type="region of interest" description="Disordered" evidence="1">
    <location>
        <begin position="114"/>
        <end position="157"/>
    </location>
</feature>
<dbReference type="EMBL" id="JAQQWN010000006">
    <property type="protein sequence ID" value="KAK8079822.1"/>
    <property type="molecule type" value="Genomic_DNA"/>
</dbReference>
<name>A0ABR1W9V8_9PEZI</name>
<dbReference type="GeneID" id="92045015"/>
<evidence type="ECO:0000313" key="2">
    <source>
        <dbReference type="EMBL" id="KAK8079822.1"/>
    </source>
</evidence>
<proteinExistence type="predicted"/>
<evidence type="ECO:0000313" key="3">
    <source>
        <dbReference type="Proteomes" id="UP001433268"/>
    </source>
</evidence>
<sequence length="157" mass="17626">MAKDATSRKGGKGKGKGKEPEVETDISEKPLPTPRPGTSGTENLLITNRRQASEQFQKAARAEKAYRAKKHATAARANYNETKAHFQEARSHFAQGCKGVFSVVRAIPYLVSEKKEARRRARDTARRQRDLERKKKLEEALARQNTVDDDDGRSDMS</sequence>
<organism evidence="2 3">
    <name type="scientific">Apiospora hydei</name>
    <dbReference type="NCBI Taxonomy" id="1337664"/>
    <lineage>
        <taxon>Eukaryota</taxon>
        <taxon>Fungi</taxon>
        <taxon>Dikarya</taxon>
        <taxon>Ascomycota</taxon>
        <taxon>Pezizomycotina</taxon>
        <taxon>Sordariomycetes</taxon>
        <taxon>Xylariomycetidae</taxon>
        <taxon>Amphisphaeriales</taxon>
        <taxon>Apiosporaceae</taxon>
        <taxon>Apiospora</taxon>
    </lineage>
</organism>
<gene>
    <name evidence="2" type="ORF">PG997_007640</name>
</gene>
<reference evidence="2 3" key="1">
    <citation type="submission" date="2023-01" db="EMBL/GenBank/DDBJ databases">
        <title>Analysis of 21 Apiospora genomes using comparative genomics revels a genus with tremendous synthesis potential of carbohydrate active enzymes and secondary metabolites.</title>
        <authorList>
            <person name="Sorensen T."/>
        </authorList>
    </citation>
    <scope>NUCLEOTIDE SEQUENCE [LARGE SCALE GENOMIC DNA]</scope>
    <source>
        <strain evidence="2 3">CBS 114990</strain>
    </source>
</reference>
<evidence type="ECO:0008006" key="4">
    <source>
        <dbReference type="Google" id="ProtNLM"/>
    </source>
</evidence>
<feature type="compositionally biased region" description="Polar residues" evidence="1">
    <location>
        <begin position="36"/>
        <end position="56"/>
    </location>
</feature>
<dbReference type="RefSeq" id="XP_066667297.1">
    <property type="nucleotide sequence ID" value="XM_066811955.1"/>
</dbReference>
<comment type="caution">
    <text evidence="2">The sequence shown here is derived from an EMBL/GenBank/DDBJ whole genome shotgun (WGS) entry which is preliminary data.</text>
</comment>
<accession>A0ABR1W9V8</accession>
<feature type="region of interest" description="Disordered" evidence="1">
    <location>
        <begin position="1"/>
        <end position="69"/>
    </location>
</feature>
<dbReference type="Proteomes" id="UP001433268">
    <property type="component" value="Unassembled WGS sequence"/>
</dbReference>
<feature type="compositionally biased region" description="Acidic residues" evidence="1">
    <location>
        <begin position="147"/>
        <end position="157"/>
    </location>
</feature>
<evidence type="ECO:0000256" key="1">
    <source>
        <dbReference type="SAM" id="MobiDB-lite"/>
    </source>
</evidence>